<dbReference type="InterPro" id="IPR027417">
    <property type="entry name" value="P-loop_NTPase"/>
</dbReference>
<dbReference type="PANTHER" id="PTHR43581:SF2">
    <property type="entry name" value="EXCINUCLEASE ATPASE SUBUNIT"/>
    <property type="match status" value="1"/>
</dbReference>
<dbReference type="PANTHER" id="PTHR43581">
    <property type="entry name" value="ATP/GTP PHOSPHATASE"/>
    <property type="match status" value="1"/>
</dbReference>
<dbReference type="EMBL" id="WITK01000011">
    <property type="protein sequence ID" value="MQW92302.1"/>
    <property type="molecule type" value="Genomic_DNA"/>
</dbReference>
<evidence type="ECO:0000313" key="4">
    <source>
        <dbReference type="Proteomes" id="UP000327478"/>
    </source>
</evidence>
<dbReference type="GO" id="GO:0016887">
    <property type="term" value="F:ATP hydrolysis activity"/>
    <property type="evidence" value="ECO:0007669"/>
    <property type="project" value="InterPro"/>
</dbReference>
<dbReference type="GO" id="GO:0005524">
    <property type="term" value="F:ATP binding"/>
    <property type="evidence" value="ECO:0007669"/>
    <property type="project" value="InterPro"/>
</dbReference>
<dbReference type="SUPFAM" id="SSF52540">
    <property type="entry name" value="P-loop containing nucleoside triphosphate hydrolases"/>
    <property type="match status" value="1"/>
</dbReference>
<gene>
    <name evidence="3" type="ORF">GFH30_03615</name>
    <name evidence="2" type="ORF">GHJ48_07840</name>
</gene>
<evidence type="ECO:0000313" key="2">
    <source>
        <dbReference type="EMBL" id="MQW92302.1"/>
    </source>
</evidence>
<dbReference type="AlphaFoldDB" id="A0A5Q0P287"/>
<accession>A0A5Q0P287</accession>
<dbReference type="Pfam" id="PF13304">
    <property type="entry name" value="AAA_21"/>
    <property type="match status" value="1"/>
</dbReference>
<proteinExistence type="predicted"/>
<protein>
    <submittedName>
        <fullName evidence="2">AAA family ATPase</fullName>
    </submittedName>
</protein>
<evidence type="ECO:0000313" key="5">
    <source>
        <dbReference type="Proteomes" id="UP000480556"/>
    </source>
</evidence>
<name>A0A5Q0P287_9GAMM</name>
<dbReference type="InterPro" id="IPR051396">
    <property type="entry name" value="Bact_Antivir_Def_Nuclease"/>
</dbReference>
<feature type="domain" description="ATPase AAA-type core" evidence="1">
    <location>
        <begin position="171"/>
        <end position="272"/>
    </location>
</feature>
<dbReference type="EMBL" id="CP045650">
    <property type="protein sequence ID" value="QGA10540.1"/>
    <property type="molecule type" value="Genomic_DNA"/>
</dbReference>
<sequence length="377" mass="44317">MLKNSYNIFLIEKEYFFRDNPILNQQDYIIKTIEDPNLEQYFHYYSPEFLENLVNRIFDHINKIIQKDTKFALIPIHNRKIAFNFFDSSRVPSLEGLSMKVFQSYEHLTKNPELTDPPNLLEAYLISIKKDINNILSNRSGEKGHTIWMVNEVQKWFLKVENDLKNIFENDSIELSFSKDGNEVLINLRNRNVNYSFEQLSSGFKAIFYIYSSLLMRAEREKISPEELSGVTIIDEIDVHLHISLQKKILPFLIKSFPKTQFIVSTHSPFVITSTNNDTVVYDISSGEFFDDDLSLYSHESIIKELFHINPESNDTLYISKLIVEFIEQDMHRDNLMEIKNTLERIEMDLPKLSIESQLQYIVAKNKLEKITQEGSK</sequence>
<reference evidence="4 5" key="1">
    <citation type="submission" date="2019-10" db="EMBL/GenBank/DDBJ databases">
        <authorList>
            <person name="Dong K."/>
        </authorList>
    </citation>
    <scope>NUCLEOTIDE SEQUENCE [LARGE SCALE GENOMIC DNA]</scope>
    <source>
        <strain evidence="4">dk386</strain>
        <strain evidence="3">Dk386</strain>
        <strain evidence="2">Dk771</strain>
        <strain evidence="5">dk771</strain>
    </source>
</reference>
<dbReference type="Proteomes" id="UP000480556">
    <property type="component" value="Unassembled WGS sequence"/>
</dbReference>
<evidence type="ECO:0000313" key="3">
    <source>
        <dbReference type="EMBL" id="QGA10540.1"/>
    </source>
</evidence>
<keyword evidence="4" id="KW-1185">Reference proteome</keyword>
<dbReference type="Gene3D" id="3.40.50.300">
    <property type="entry name" value="P-loop containing nucleotide triphosphate hydrolases"/>
    <property type="match status" value="1"/>
</dbReference>
<dbReference type="InterPro" id="IPR003959">
    <property type="entry name" value="ATPase_AAA_core"/>
</dbReference>
<organism evidence="2 5">
    <name type="scientific">Acinetobacter wanghuae</name>
    <dbReference type="NCBI Taxonomy" id="2662362"/>
    <lineage>
        <taxon>Bacteria</taxon>
        <taxon>Pseudomonadati</taxon>
        <taxon>Pseudomonadota</taxon>
        <taxon>Gammaproteobacteria</taxon>
        <taxon>Moraxellales</taxon>
        <taxon>Moraxellaceae</taxon>
        <taxon>Acinetobacter</taxon>
    </lineage>
</organism>
<dbReference type="Proteomes" id="UP000327478">
    <property type="component" value="Chromosome"/>
</dbReference>
<evidence type="ECO:0000259" key="1">
    <source>
        <dbReference type="Pfam" id="PF13304"/>
    </source>
</evidence>